<evidence type="ECO:0000313" key="2">
    <source>
        <dbReference type="EMBL" id="TWT86022.1"/>
    </source>
</evidence>
<comment type="caution">
    <text evidence="2">The sequence shown here is derived from an EMBL/GenBank/DDBJ whole genome shotgun (WGS) entry which is preliminary data.</text>
</comment>
<dbReference type="Proteomes" id="UP000318478">
    <property type="component" value="Unassembled WGS sequence"/>
</dbReference>
<accession>A0A5C5ZFB9</accession>
<protein>
    <recommendedName>
        <fullName evidence="4">Acetyl xylan esterase (AXE1)</fullName>
    </recommendedName>
</protein>
<dbReference type="EMBL" id="SJPO01000001">
    <property type="protein sequence ID" value="TWT86022.1"/>
    <property type="molecule type" value="Genomic_DNA"/>
</dbReference>
<feature type="signal peptide" evidence="1">
    <location>
        <begin position="1"/>
        <end position="22"/>
    </location>
</feature>
<gene>
    <name evidence="2" type="ORF">Pla123a_08300</name>
</gene>
<dbReference type="PANTHER" id="PTHR22946">
    <property type="entry name" value="DIENELACTONE HYDROLASE DOMAIN-CONTAINING PROTEIN-RELATED"/>
    <property type="match status" value="1"/>
</dbReference>
<name>A0A5C5ZFB9_9BACT</name>
<proteinExistence type="predicted"/>
<dbReference type="Gene3D" id="3.40.50.1820">
    <property type="entry name" value="alpha/beta hydrolase"/>
    <property type="match status" value="2"/>
</dbReference>
<organism evidence="2 3">
    <name type="scientific">Posidoniimonas polymericola</name>
    <dbReference type="NCBI Taxonomy" id="2528002"/>
    <lineage>
        <taxon>Bacteria</taxon>
        <taxon>Pseudomonadati</taxon>
        <taxon>Planctomycetota</taxon>
        <taxon>Planctomycetia</taxon>
        <taxon>Pirellulales</taxon>
        <taxon>Lacipirellulaceae</taxon>
        <taxon>Posidoniimonas</taxon>
    </lineage>
</organism>
<reference evidence="2 3" key="1">
    <citation type="submission" date="2019-02" db="EMBL/GenBank/DDBJ databases">
        <title>Deep-cultivation of Planctomycetes and their phenomic and genomic characterization uncovers novel biology.</title>
        <authorList>
            <person name="Wiegand S."/>
            <person name="Jogler M."/>
            <person name="Boedeker C."/>
            <person name="Pinto D."/>
            <person name="Vollmers J."/>
            <person name="Rivas-Marin E."/>
            <person name="Kohn T."/>
            <person name="Peeters S.H."/>
            <person name="Heuer A."/>
            <person name="Rast P."/>
            <person name="Oberbeckmann S."/>
            <person name="Bunk B."/>
            <person name="Jeske O."/>
            <person name="Meyerdierks A."/>
            <person name="Storesund J.E."/>
            <person name="Kallscheuer N."/>
            <person name="Luecker S."/>
            <person name="Lage O.M."/>
            <person name="Pohl T."/>
            <person name="Merkel B.J."/>
            <person name="Hornburger P."/>
            <person name="Mueller R.-W."/>
            <person name="Bruemmer F."/>
            <person name="Labrenz M."/>
            <person name="Spormann A.M."/>
            <person name="Op Den Camp H."/>
            <person name="Overmann J."/>
            <person name="Amann R."/>
            <person name="Jetten M.S.M."/>
            <person name="Mascher T."/>
            <person name="Medema M.H."/>
            <person name="Devos D.P."/>
            <person name="Kaster A.-K."/>
            <person name="Ovreas L."/>
            <person name="Rohde M."/>
            <person name="Galperin M.Y."/>
            <person name="Jogler C."/>
        </authorList>
    </citation>
    <scope>NUCLEOTIDE SEQUENCE [LARGE SCALE GENOMIC DNA]</scope>
    <source>
        <strain evidence="2 3">Pla123a</strain>
    </source>
</reference>
<dbReference type="InterPro" id="IPR029058">
    <property type="entry name" value="AB_hydrolase_fold"/>
</dbReference>
<keyword evidence="3" id="KW-1185">Reference proteome</keyword>
<dbReference type="SUPFAM" id="SSF53474">
    <property type="entry name" value="alpha/beta-Hydrolases"/>
    <property type="match status" value="2"/>
</dbReference>
<dbReference type="OrthoDB" id="244125at2"/>
<dbReference type="InterPro" id="IPR050261">
    <property type="entry name" value="FrsA_esterase"/>
</dbReference>
<dbReference type="RefSeq" id="WP_146584232.1">
    <property type="nucleotide sequence ID" value="NZ_SJPO01000001.1"/>
</dbReference>
<keyword evidence="1" id="KW-0732">Signal</keyword>
<dbReference type="AlphaFoldDB" id="A0A5C5ZFB9"/>
<evidence type="ECO:0008006" key="4">
    <source>
        <dbReference type="Google" id="ProtNLM"/>
    </source>
</evidence>
<feature type="chain" id="PRO_5022727681" description="Acetyl xylan esterase (AXE1)" evidence="1">
    <location>
        <begin position="23"/>
        <end position="713"/>
    </location>
</feature>
<evidence type="ECO:0000256" key="1">
    <source>
        <dbReference type="SAM" id="SignalP"/>
    </source>
</evidence>
<evidence type="ECO:0000313" key="3">
    <source>
        <dbReference type="Proteomes" id="UP000318478"/>
    </source>
</evidence>
<dbReference type="PANTHER" id="PTHR22946:SF8">
    <property type="entry name" value="ACETYL XYLAN ESTERASE DOMAIN-CONTAINING PROTEIN"/>
    <property type="match status" value="1"/>
</dbReference>
<sequence precursor="true">MSCLRACQAALIALLLASATLAEDTAAADTRLSERVNLRTSYFAFTPPESLAAWNERREAVRRQIAVAAGHWPDLPRPEPNAVVHGAVDRDAYTVSRVYLETVPGHYATGSLFRPKLEGRHPAVISPYGHWPGGRFQDTGPEGVARQIAEGAEKFEVGGRHAIQARCVQLARMGCVVFLIDCVGYGDSQLDQASIHQPTADIVVRGQPWGFYSAQAELRFQNPLGLQLYDARCALDWLETLPDVDPDRLAVTGASGGGTQTMMLGATDDRLKVSFPAAMVSTAMQGGCPCENAVCLRLGTGNVEIAALFAPKPMGIGAANDWTREMPTKGFPELQTLYGLYGEQDHVSLTSLNQFGHNYNYPTRAAMYLWMKEWLGLDDSVDPVERDFTPLTIEELTVWTDAHPKPTSGDRHEVELLQQWTRLSDAALADARPDSPEGLAEFRRVVGGALEVMTGRAGSGAARILVEQGPISLPGRDQKRNLTVRNPDDGAVIPAVLFGQRGGDTPIVIWTHPGGRSGIDGEVLMRLVHAGYQVLTADLLNQGEHLVGGEQITELPSDVPERASAGLTYGYNRTLVAEQAADLLALVAAAEQIAPGAPVMLLAERGTAPYAATAFALAGDRLTAAAIDTGSFRFADLADWHDLRFLPGAVKYGDLPGLFALGAPTPLIVAGEESYSLPLAVWAYQSAGNESSLDYTTGDQFTAAVLRFFNDHQ</sequence>